<comment type="catalytic activity">
    <reaction evidence="3">
        <text>an (S)-2-haloacid + H2O = a (2R)-2-hydroxycarboxylate + a halide anion + H(+)</text>
        <dbReference type="Rhea" id="RHEA:11192"/>
        <dbReference type="ChEBI" id="CHEBI:15377"/>
        <dbReference type="ChEBI" id="CHEBI:15378"/>
        <dbReference type="ChEBI" id="CHEBI:16042"/>
        <dbReference type="ChEBI" id="CHEBI:58314"/>
        <dbReference type="ChEBI" id="CHEBI:137405"/>
        <dbReference type="EC" id="3.8.1.2"/>
    </reaction>
</comment>
<dbReference type="NCBIfam" id="TIGR01428">
    <property type="entry name" value="HAD_type_II"/>
    <property type="match status" value="1"/>
</dbReference>
<comment type="caution">
    <text evidence="4">The sequence shown here is derived from an EMBL/GenBank/DDBJ whole genome shotgun (WGS) entry which is preliminary data.</text>
</comment>
<dbReference type="PANTHER" id="PTHR43316:SF3">
    <property type="entry name" value="HALOACID DEHALOGENASE, TYPE II (AFU_ORTHOLOGUE AFUA_2G07750)-RELATED"/>
    <property type="match status" value="1"/>
</dbReference>
<dbReference type="AlphaFoldDB" id="A0A840YF87"/>
<dbReference type="Proteomes" id="UP000580654">
    <property type="component" value="Unassembled WGS sequence"/>
</dbReference>
<dbReference type="SFLD" id="SFLDG01129">
    <property type="entry name" value="C1.5:_HAD__Beta-PGM__Phosphata"/>
    <property type="match status" value="1"/>
</dbReference>
<dbReference type="GO" id="GO:0018784">
    <property type="term" value="F:(S)-2-haloacid dehalogenase activity"/>
    <property type="evidence" value="ECO:0007669"/>
    <property type="project" value="UniProtKB-UniRule"/>
</dbReference>
<proteinExistence type="inferred from homology"/>
<evidence type="ECO:0000256" key="2">
    <source>
        <dbReference type="ARBA" id="ARBA00022801"/>
    </source>
</evidence>
<dbReference type="InterPro" id="IPR051540">
    <property type="entry name" value="S-2-haloacid_dehalogenase"/>
</dbReference>
<dbReference type="NCBIfam" id="TIGR01493">
    <property type="entry name" value="HAD-SF-IA-v2"/>
    <property type="match status" value="1"/>
</dbReference>
<reference evidence="4 5" key="1">
    <citation type="submission" date="2020-08" db="EMBL/GenBank/DDBJ databases">
        <title>Genomic Encyclopedia of Type Strains, Phase IV (KMG-IV): sequencing the most valuable type-strain genomes for metagenomic binning, comparative biology and taxonomic classification.</title>
        <authorList>
            <person name="Goeker M."/>
        </authorList>
    </citation>
    <scope>NUCLEOTIDE SEQUENCE [LARGE SCALE GENOMIC DNA]</scope>
    <source>
        <strain evidence="4 5">DSM 25622</strain>
    </source>
</reference>
<protein>
    <recommendedName>
        <fullName evidence="3">(S)-2-haloacid dehalogenase</fullName>
        <ecNumber evidence="3">3.8.1.2</ecNumber>
    </recommendedName>
    <alternativeName>
        <fullName evidence="3">2-haloalkanoic acid dehalogenase</fullName>
    </alternativeName>
    <alternativeName>
        <fullName evidence="3">Halocarboxylic acid halidohydrolase</fullName>
    </alternativeName>
    <alternativeName>
        <fullName evidence="3">L-2-haloacid dehalogenase</fullName>
    </alternativeName>
</protein>
<dbReference type="InterPro" id="IPR006439">
    <property type="entry name" value="HAD-SF_hydro_IA"/>
</dbReference>
<accession>A0A840YF87</accession>
<comment type="similarity">
    <text evidence="1 3">Belongs to the HAD-like hydrolase superfamily. S-2-haloalkanoic acid dehalogenase family.</text>
</comment>
<name>A0A840YF87_9PROT</name>
<keyword evidence="5" id="KW-1185">Reference proteome</keyword>
<comment type="function">
    <text evidence="3">Catalyzes the hydrolytic dehalogenation of small (S)-2-haloalkanoic acids to yield the corresponding (R)-2-hydroxyalkanoic acids.</text>
</comment>
<dbReference type="InterPro" id="IPR006328">
    <property type="entry name" value="2-HAD"/>
</dbReference>
<evidence type="ECO:0000256" key="3">
    <source>
        <dbReference type="RuleBase" id="RU368077"/>
    </source>
</evidence>
<dbReference type="RefSeq" id="WP_184513625.1">
    <property type="nucleotide sequence ID" value="NZ_JACIJD010000002.1"/>
</dbReference>
<evidence type="ECO:0000313" key="5">
    <source>
        <dbReference type="Proteomes" id="UP000580654"/>
    </source>
</evidence>
<keyword evidence="2 3" id="KW-0378">Hydrolase</keyword>
<evidence type="ECO:0000256" key="1">
    <source>
        <dbReference type="ARBA" id="ARBA00008106"/>
    </source>
</evidence>
<evidence type="ECO:0000313" key="4">
    <source>
        <dbReference type="EMBL" id="MBB5692544.1"/>
    </source>
</evidence>
<dbReference type="PANTHER" id="PTHR43316">
    <property type="entry name" value="HYDROLASE, HALOACID DELAHOGENASE-RELATED"/>
    <property type="match status" value="1"/>
</dbReference>
<dbReference type="EC" id="3.8.1.2" evidence="3"/>
<dbReference type="EMBL" id="JACIJD010000002">
    <property type="protein sequence ID" value="MBB5692544.1"/>
    <property type="molecule type" value="Genomic_DNA"/>
</dbReference>
<dbReference type="SFLD" id="SFLDS00003">
    <property type="entry name" value="Haloacid_Dehalogenase"/>
    <property type="match status" value="1"/>
</dbReference>
<gene>
    <name evidence="4" type="ORF">FHS87_000559</name>
</gene>
<dbReference type="InterPro" id="IPR023198">
    <property type="entry name" value="PGP-like_dom2"/>
</dbReference>
<sequence length="228" mass="23961">MFGLGGPKRPEVVAFDIIGTVFPLDPLRPGIVELGLPPAGLEGWFATALRDAFALSSAGDFKPFTEVLKAALDTVLAEQDLDPPATAKAVLLERMKSLPARPDAREAFGTLSRAGMRVIALSNGAAASTKLLLEGAGLDDLVGEIVSVEEVKLFKPRREVYEQAARRAGVEAGRLALVAVHPWDINGAKAAGLVTAYVTAERPFSPVMRAPDIEAPSLAEAARALAAL</sequence>
<organism evidence="4 5">
    <name type="scientific">Muricoccus pecuniae</name>
    <dbReference type="NCBI Taxonomy" id="693023"/>
    <lineage>
        <taxon>Bacteria</taxon>
        <taxon>Pseudomonadati</taxon>
        <taxon>Pseudomonadota</taxon>
        <taxon>Alphaproteobacteria</taxon>
        <taxon>Acetobacterales</taxon>
        <taxon>Roseomonadaceae</taxon>
        <taxon>Muricoccus</taxon>
    </lineage>
</organism>
<dbReference type="SUPFAM" id="SSF56784">
    <property type="entry name" value="HAD-like"/>
    <property type="match status" value="1"/>
</dbReference>
<dbReference type="Gene3D" id="3.40.50.1000">
    <property type="entry name" value="HAD superfamily/HAD-like"/>
    <property type="match status" value="1"/>
</dbReference>
<dbReference type="Gene3D" id="1.10.150.240">
    <property type="entry name" value="Putative phosphatase, domain 2"/>
    <property type="match status" value="1"/>
</dbReference>
<dbReference type="Pfam" id="PF00702">
    <property type="entry name" value="Hydrolase"/>
    <property type="match status" value="1"/>
</dbReference>
<dbReference type="InterPro" id="IPR036412">
    <property type="entry name" value="HAD-like_sf"/>
</dbReference>
<dbReference type="InterPro" id="IPR023214">
    <property type="entry name" value="HAD_sf"/>
</dbReference>
<dbReference type="PRINTS" id="PR00413">
    <property type="entry name" value="HADHALOGNASE"/>
</dbReference>